<dbReference type="PANTHER" id="PTHR30441:SF4">
    <property type="entry name" value="PROTEIN ASMA"/>
    <property type="match status" value="1"/>
</dbReference>
<sequence>MLKKLIKALAALILLLIVISVGSFLFINTDQYKSVLETAVANNTGYQLNIAGELELDIFPTLRLTLHDVRLRNPAVPQELASTSVITLRVDRGSLFRGRILIQELLADDFHINYYVDQSGSNIWDSDNLLDDQTQEKLRGIDITDLTNETIDTEDVSLSFDRISIADASIDYQNLSSDLRYRIDNLSLESQNTNVEGRPFNLDIAFRFLNNGLTQPVDIGVRSTIVADISNENVFISDINFALTPMLLTGEMAITSLDDALTYEGGFTSNDFDINMLMQTLGLSEPETIFSGGVQKTQDLSLRFQFNGNQEQLSFENFSGSLGATEIEAEANVRLVSGFIPDNISYDVIINNIDLSPFLVFNENNEEFAISSEESTAPSAAFTTPNRPEQDVELSLNILNSLNVLGSVYIESVTADELHLQDVNIFTNLEDGVLDIEIQPVSAYGGSIQGAARLDSRNPAADIGIQLALKNINIAELSPPIPRFNSFNGSLDAEGNYTSSGATTGELVDTLSGSTAFTITENSVDIGVIKQVFTAIAALSPTGEAIQQWPDVIQFSELSGYILLENGITENQQFKVRMDNFDVTGTGGINLDEATFDYDMLFTVLGEPYIQTIPINDLYHNVSWPVDCSAAFDDEVTRYCRPDFTQVREIFSQIATNATRNVLEEVITDQVPDLLQDAARSLLRNILN</sequence>
<dbReference type="Pfam" id="PF05170">
    <property type="entry name" value="AsmA"/>
    <property type="match status" value="2"/>
</dbReference>
<protein>
    <recommendedName>
        <fullName evidence="1">AsmA domain-containing protein</fullName>
    </recommendedName>
</protein>
<name>A0A381NF79_9ZZZZ</name>
<dbReference type="InterPro" id="IPR007844">
    <property type="entry name" value="AsmA"/>
</dbReference>
<dbReference type="PANTHER" id="PTHR30441">
    <property type="entry name" value="DUF748 DOMAIN-CONTAINING PROTEIN"/>
    <property type="match status" value="1"/>
</dbReference>
<evidence type="ECO:0000313" key="2">
    <source>
        <dbReference type="EMBL" id="SUZ53222.1"/>
    </source>
</evidence>
<dbReference type="GO" id="GO:0005886">
    <property type="term" value="C:plasma membrane"/>
    <property type="evidence" value="ECO:0007669"/>
    <property type="project" value="TreeGrafter"/>
</dbReference>
<gene>
    <name evidence="2" type="ORF">METZ01_LOCUS6076</name>
</gene>
<organism evidence="2">
    <name type="scientific">marine metagenome</name>
    <dbReference type="NCBI Taxonomy" id="408172"/>
    <lineage>
        <taxon>unclassified sequences</taxon>
        <taxon>metagenomes</taxon>
        <taxon>ecological metagenomes</taxon>
    </lineage>
</organism>
<feature type="domain" description="AsmA" evidence="1">
    <location>
        <begin position="5"/>
        <end position="192"/>
    </location>
</feature>
<evidence type="ECO:0000259" key="1">
    <source>
        <dbReference type="Pfam" id="PF05170"/>
    </source>
</evidence>
<dbReference type="EMBL" id="UINC01000321">
    <property type="protein sequence ID" value="SUZ53222.1"/>
    <property type="molecule type" value="Genomic_DNA"/>
</dbReference>
<dbReference type="GO" id="GO:0090313">
    <property type="term" value="P:regulation of protein targeting to membrane"/>
    <property type="evidence" value="ECO:0007669"/>
    <property type="project" value="TreeGrafter"/>
</dbReference>
<dbReference type="InterPro" id="IPR052894">
    <property type="entry name" value="AsmA-related"/>
</dbReference>
<reference evidence="2" key="1">
    <citation type="submission" date="2018-05" db="EMBL/GenBank/DDBJ databases">
        <authorList>
            <person name="Lanie J.A."/>
            <person name="Ng W.-L."/>
            <person name="Kazmierczak K.M."/>
            <person name="Andrzejewski T.M."/>
            <person name="Davidsen T.M."/>
            <person name="Wayne K.J."/>
            <person name="Tettelin H."/>
            <person name="Glass J.I."/>
            <person name="Rusch D."/>
            <person name="Podicherti R."/>
            <person name="Tsui H.-C.T."/>
            <person name="Winkler M.E."/>
        </authorList>
    </citation>
    <scope>NUCLEOTIDE SEQUENCE</scope>
</reference>
<proteinExistence type="predicted"/>
<accession>A0A381NF79</accession>
<feature type="domain" description="AsmA" evidence="1">
    <location>
        <begin position="296"/>
        <end position="571"/>
    </location>
</feature>
<dbReference type="AlphaFoldDB" id="A0A381NF79"/>